<feature type="binding site" evidence="4">
    <location>
        <position position="169"/>
    </location>
    <ligand>
        <name>substrate</name>
    </ligand>
</feature>
<feature type="binding site" evidence="4">
    <location>
        <position position="100"/>
    </location>
    <ligand>
        <name>substrate</name>
    </ligand>
</feature>
<evidence type="ECO:0000256" key="2">
    <source>
        <dbReference type="ARBA" id="ARBA00022723"/>
    </source>
</evidence>
<proteinExistence type="predicted"/>
<feature type="binding site" evidence="5">
    <location>
        <position position="169"/>
    </location>
    <ligand>
        <name>Mg(2+)</name>
        <dbReference type="ChEBI" id="CHEBI:18420"/>
    </ligand>
</feature>
<keyword evidence="7" id="KW-0456">Lyase</keyword>
<dbReference type="InterPro" id="IPR011206">
    <property type="entry name" value="Citrate_lyase_beta/mcl1/mcl2"/>
</dbReference>
<gene>
    <name evidence="7" type="primary">CLYBL</name>
    <name evidence="7" type="ORF">TSPGSL018_21283</name>
</gene>
<dbReference type="EMBL" id="GBEZ01009532">
    <property type="protein sequence ID" value="JAC76061.1"/>
    <property type="molecule type" value="Transcribed_RNA"/>
</dbReference>
<evidence type="ECO:0000256" key="4">
    <source>
        <dbReference type="PIRSR" id="PIRSR015582-1"/>
    </source>
</evidence>
<name>A0A061RZT4_9CHLO</name>
<comment type="cofactor">
    <cofactor evidence="1">
        <name>Mg(2+)</name>
        <dbReference type="ChEBI" id="CHEBI:18420"/>
    </cofactor>
</comment>
<dbReference type="Gene3D" id="3.20.20.60">
    <property type="entry name" value="Phosphoenolpyruvate-binding domains"/>
    <property type="match status" value="1"/>
</dbReference>
<keyword evidence="3 5" id="KW-0460">Magnesium</keyword>
<dbReference type="Pfam" id="PF03328">
    <property type="entry name" value="HpcH_HpaI"/>
    <property type="match status" value="1"/>
</dbReference>
<evidence type="ECO:0000313" key="7">
    <source>
        <dbReference type="EMBL" id="JAC76061.1"/>
    </source>
</evidence>
<sequence>MTVREVTQKFANTILSFGRGFTSKPCSDLPGIVHRPRRALLYVPGNDERKIRKAATELSVDVVCMDCEDAVAASQKNTARNCVVQQLETLTFGESERAVRINSLGSGLADADLEAVLSSDTLPDALVIPKVCTSVDLRTIVPKVKKILRHNSDKLEKRDNPLKLITMCESAMGLLNLREVLDSAMKLGLLGHTGSPLRLEACILGGDDFAASVGAARTRQSAELLFARQCFLTHCRAYGLQPIDVVQISYKDDSLLRHEAAEGAQMGFEGKQIIHPAQAGIVQEVFSPSAGAVQSAEELVAAFEEHQRSGRGAFVFKGQMVDNPTVLQARNVLARAAACAPRAGAPPS</sequence>
<organism evidence="7">
    <name type="scientific">Tetraselmis sp. GSL018</name>
    <dbReference type="NCBI Taxonomy" id="582737"/>
    <lineage>
        <taxon>Eukaryota</taxon>
        <taxon>Viridiplantae</taxon>
        <taxon>Chlorophyta</taxon>
        <taxon>core chlorophytes</taxon>
        <taxon>Chlorodendrophyceae</taxon>
        <taxon>Chlorodendrales</taxon>
        <taxon>Chlorodendraceae</taxon>
        <taxon>Tetraselmis</taxon>
    </lineage>
</organism>
<evidence type="ECO:0000259" key="6">
    <source>
        <dbReference type="Pfam" id="PF03328"/>
    </source>
</evidence>
<dbReference type="InterPro" id="IPR040186">
    <property type="entry name" value="Citramalyl-CoA_lyase"/>
</dbReference>
<dbReference type="GO" id="GO:0046872">
    <property type="term" value="F:metal ion binding"/>
    <property type="evidence" value="ECO:0007669"/>
    <property type="project" value="UniProtKB-KW"/>
</dbReference>
<feature type="domain" description="HpcH/HpaI aldolase/citrate lyase" evidence="6">
    <location>
        <begin position="38"/>
        <end position="276"/>
    </location>
</feature>
<feature type="non-terminal residue" evidence="7">
    <location>
        <position position="348"/>
    </location>
</feature>
<dbReference type="InterPro" id="IPR015813">
    <property type="entry name" value="Pyrv/PenolPyrv_kinase-like_dom"/>
</dbReference>
<reference evidence="7" key="1">
    <citation type="submission" date="2014-05" db="EMBL/GenBank/DDBJ databases">
        <title>The transcriptome of the halophilic microalga Tetraselmis sp. GSL018 isolated from the Great Salt Lake, Utah.</title>
        <authorList>
            <person name="Jinkerson R.E."/>
            <person name="D'Adamo S."/>
            <person name="Posewitz M.C."/>
        </authorList>
    </citation>
    <scope>NUCLEOTIDE SEQUENCE</scope>
    <source>
        <strain evidence="7">GSL018</strain>
    </source>
</reference>
<dbReference type="GO" id="GO:0106064">
    <property type="term" value="P:regulation of cobalamin metabolic process"/>
    <property type="evidence" value="ECO:0007669"/>
    <property type="project" value="TreeGrafter"/>
</dbReference>
<dbReference type="AlphaFoldDB" id="A0A061RZT4"/>
<dbReference type="GO" id="GO:0047777">
    <property type="term" value="F:(S)-citramalyl-CoA lyase activity"/>
    <property type="evidence" value="ECO:0007669"/>
    <property type="project" value="TreeGrafter"/>
</dbReference>
<dbReference type="SUPFAM" id="SSF51621">
    <property type="entry name" value="Phosphoenolpyruvate/pyruvate domain"/>
    <property type="match status" value="1"/>
</dbReference>
<keyword evidence="2 5" id="KW-0479">Metal-binding</keyword>
<evidence type="ECO:0000256" key="1">
    <source>
        <dbReference type="ARBA" id="ARBA00001946"/>
    </source>
</evidence>
<dbReference type="PANTHER" id="PTHR11105:SF0">
    <property type="entry name" value="CITRAMALYL-COA LYASE, MITOCHONDRIAL"/>
    <property type="match status" value="1"/>
</dbReference>
<evidence type="ECO:0000256" key="3">
    <source>
        <dbReference type="ARBA" id="ARBA00022842"/>
    </source>
</evidence>
<accession>A0A061RZT4</accession>
<dbReference type="PANTHER" id="PTHR11105">
    <property type="entry name" value="CITRATE LYASE SUBUNIT BETA-RELATED"/>
    <property type="match status" value="1"/>
</dbReference>
<protein>
    <submittedName>
        <fullName evidence="7">Citrate lyase subunit beta-like protein</fullName>
    </submittedName>
</protein>
<evidence type="ECO:0000256" key="5">
    <source>
        <dbReference type="PIRSR" id="PIRSR015582-2"/>
    </source>
</evidence>
<dbReference type="InterPro" id="IPR005000">
    <property type="entry name" value="Aldolase/citrate-lyase_domain"/>
</dbReference>
<feature type="binding site" evidence="5">
    <location>
        <position position="208"/>
    </location>
    <ligand>
        <name>Mg(2+)</name>
        <dbReference type="ChEBI" id="CHEBI:18420"/>
    </ligand>
</feature>
<dbReference type="PIRSF" id="PIRSF015582">
    <property type="entry name" value="Cit_lyase_B"/>
    <property type="match status" value="1"/>
</dbReference>
<dbReference type="InterPro" id="IPR040442">
    <property type="entry name" value="Pyrv_kinase-like_dom_sf"/>
</dbReference>